<dbReference type="EMBL" id="JAFHDT010000018">
    <property type="protein sequence ID" value="KAI7796570.1"/>
    <property type="molecule type" value="Genomic_DNA"/>
</dbReference>
<keyword evidence="3" id="KW-1185">Reference proteome</keyword>
<proteinExistence type="predicted"/>
<evidence type="ECO:0000313" key="3">
    <source>
        <dbReference type="Proteomes" id="UP001059041"/>
    </source>
</evidence>
<sequence>LRLLVLLLLESTTKKNGLFYHCDVVAIQQNLIQFRDPSSLWSDFTVTYGHSKLAGKPVESEQSSDDLLIILHDDVNPRTDAAEKGSLSRPPP</sequence>
<evidence type="ECO:0000313" key="2">
    <source>
        <dbReference type="EMBL" id="KAI7796570.1"/>
    </source>
</evidence>
<protein>
    <submittedName>
        <fullName evidence="2">U6 snRNA-associated Sm-like protein LSm5</fullName>
    </submittedName>
</protein>
<name>A0A9W7TDH3_TRIRA</name>
<feature type="chain" id="PRO_5040932010" evidence="1">
    <location>
        <begin position="18"/>
        <end position="92"/>
    </location>
</feature>
<organism evidence="2 3">
    <name type="scientific">Triplophysa rosa</name>
    <name type="common">Cave loach</name>
    <dbReference type="NCBI Taxonomy" id="992332"/>
    <lineage>
        <taxon>Eukaryota</taxon>
        <taxon>Metazoa</taxon>
        <taxon>Chordata</taxon>
        <taxon>Craniata</taxon>
        <taxon>Vertebrata</taxon>
        <taxon>Euteleostomi</taxon>
        <taxon>Actinopterygii</taxon>
        <taxon>Neopterygii</taxon>
        <taxon>Teleostei</taxon>
        <taxon>Ostariophysi</taxon>
        <taxon>Cypriniformes</taxon>
        <taxon>Nemacheilidae</taxon>
        <taxon>Triplophysa</taxon>
    </lineage>
</organism>
<dbReference type="AlphaFoldDB" id="A0A9W7TDH3"/>
<feature type="non-terminal residue" evidence="2">
    <location>
        <position position="1"/>
    </location>
</feature>
<gene>
    <name evidence="2" type="ORF">IRJ41_001462</name>
</gene>
<evidence type="ECO:0000256" key="1">
    <source>
        <dbReference type="SAM" id="SignalP"/>
    </source>
</evidence>
<accession>A0A9W7TDH3</accession>
<comment type="caution">
    <text evidence="2">The sequence shown here is derived from an EMBL/GenBank/DDBJ whole genome shotgun (WGS) entry which is preliminary data.</text>
</comment>
<keyword evidence="1" id="KW-0732">Signal</keyword>
<dbReference type="Proteomes" id="UP001059041">
    <property type="component" value="Linkage Group LG18"/>
</dbReference>
<feature type="signal peptide" evidence="1">
    <location>
        <begin position="1"/>
        <end position="17"/>
    </location>
</feature>
<feature type="non-terminal residue" evidence="2">
    <location>
        <position position="92"/>
    </location>
</feature>
<reference evidence="2" key="1">
    <citation type="submission" date="2021-02" db="EMBL/GenBank/DDBJ databases">
        <title>Comparative genomics reveals that relaxation of natural selection precedes convergent phenotypic evolution of cavefish.</title>
        <authorList>
            <person name="Peng Z."/>
        </authorList>
    </citation>
    <scope>NUCLEOTIDE SEQUENCE</scope>
    <source>
        <tissue evidence="2">Muscle</tissue>
    </source>
</reference>